<dbReference type="AlphaFoldDB" id="A0A5M8QXC6"/>
<name>A0A5M8QXC6_9BACT</name>
<evidence type="ECO:0000313" key="6">
    <source>
        <dbReference type="Proteomes" id="UP000323994"/>
    </source>
</evidence>
<evidence type="ECO:0000256" key="3">
    <source>
        <dbReference type="ARBA" id="ARBA00022691"/>
    </source>
</evidence>
<dbReference type="PANTHER" id="PTHR43464:SF19">
    <property type="entry name" value="UBIQUINONE BIOSYNTHESIS O-METHYLTRANSFERASE, MITOCHONDRIAL"/>
    <property type="match status" value="1"/>
</dbReference>
<evidence type="ECO:0000259" key="4">
    <source>
        <dbReference type="Pfam" id="PF13649"/>
    </source>
</evidence>
<evidence type="ECO:0000313" key="5">
    <source>
        <dbReference type="EMBL" id="KAA6439998.1"/>
    </source>
</evidence>
<dbReference type="CDD" id="cd02440">
    <property type="entry name" value="AdoMet_MTases"/>
    <property type="match status" value="1"/>
</dbReference>
<keyword evidence="2 5" id="KW-0808">Transferase</keyword>
<dbReference type="PROSITE" id="PS01330">
    <property type="entry name" value="PABS_1"/>
    <property type="match status" value="1"/>
</dbReference>
<dbReference type="InterPro" id="IPR029063">
    <property type="entry name" value="SAM-dependent_MTases_sf"/>
</dbReference>
<keyword evidence="3" id="KW-0949">S-adenosyl-L-methionine</keyword>
<comment type="caution">
    <text evidence="5">The sequence shown here is derived from an EMBL/GenBank/DDBJ whole genome shotgun (WGS) entry which is preliminary data.</text>
</comment>
<gene>
    <name evidence="5" type="ORF">FEM33_09590</name>
</gene>
<dbReference type="GO" id="GO:0008168">
    <property type="term" value="F:methyltransferase activity"/>
    <property type="evidence" value="ECO:0007669"/>
    <property type="project" value="UniProtKB-KW"/>
</dbReference>
<evidence type="ECO:0000256" key="1">
    <source>
        <dbReference type="ARBA" id="ARBA00022603"/>
    </source>
</evidence>
<feature type="domain" description="Methyltransferase" evidence="4">
    <location>
        <begin position="41"/>
        <end position="136"/>
    </location>
</feature>
<dbReference type="GO" id="GO:0032259">
    <property type="term" value="P:methylation"/>
    <property type="evidence" value="ECO:0007669"/>
    <property type="project" value="UniProtKB-KW"/>
</dbReference>
<protein>
    <submittedName>
        <fullName evidence="5">Class I SAM-dependent methyltransferase</fullName>
    </submittedName>
</protein>
<keyword evidence="6" id="KW-1185">Reference proteome</keyword>
<dbReference type="PANTHER" id="PTHR43464">
    <property type="entry name" value="METHYLTRANSFERASE"/>
    <property type="match status" value="1"/>
</dbReference>
<sequence>MTNNYDDIAGNYDAISRLVFRKSIVRSQQVLLPHVKTPSRILIVGGGTGWILEELSKIHPRGLSITYVEISRNMIALAEKRNWQQNRVSFVHTAIEDYKTELKFDVIMTPFLFDNFSTERAETVFKLLDKLILPGGLWLFTDFHVEKNARGIWQSVLLKIMYWFFRKIAHVEADKLPDLNAQFLAARYACIYKSVHFSGFIQSLVFRKLS</sequence>
<dbReference type="Gene3D" id="3.40.50.150">
    <property type="entry name" value="Vaccinia Virus protein VP39"/>
    <property type="match status" value="1"/>
</dbReference>
<keyword evidence="1 5" id="KW-0489">Methyltransferase</keyword>
<accession>A0A5M8QXC6</accession>
<dbReference type="InterPro" id="IPR030373">
    <property type="entry name" value="PABS_CS"/>
</dbReference>
<dbReference type="Proteomes" id="UP000323994">
    <property type="component" value="Unassembled WGS sequence"/>
</dbReference>
<evidence type="ECO:0000256" key="2">
    <source>
        <dbReference type="ARBA" id="ARBA00022679"/>
    </source>
</evidence>
<dbReference type="OrthoDB" id="836632at2"/>
<reference evidence="5 6" key="1">
    <citation type="submission" date="2019-05" db="EMBL/GenBank/DDBJ databases">
        <authorList>
            <person name="Qu J.-H."/>
        </authorList>
    </citation>
    <scope>NUCLEOTIDE SEQUENCE [LARGE SCALE GENOMIC DNA]</scope>
    <source>
        <strain evidence="5 6">NS28</strain>
    </source>
</reference>
<organism evidence="5 6">
    <name type="scientific">Dyadobacter flavalbus</name>
    <dbReference type="NCBI Taxonomy" id="2579942"/>
    <lineage>
        <taxon>Bacteria</taxon>
        <taxon>Pseudomonadati</taxon>
        <taxon>Bacteroidota</taxon>
        <taxon>Cytophagia</taxon>
        <taxon>Cytophagales</taxon>
        <taxon>Spirosomataceae</taxon>
        <taxon>Dyadobacter</taxon>
    </lineage>
</organism>
<dbReference type="Pfam" id="PF13649">
    <property type="entry name" value="Methyltransf_25"/>
    <property type="match status" value="1"/>
</dbReference>
<dbReference type="InterPro" id="IPR041698">
    <property type="entry name" value="Methyltransf_25"/>
</dbReference>
<dbReference type="EMBL" id="VBSN01000028">
    <property type="protein sequence ID" value="KAA6439998.1"/>
    <property type="molecule type" value="Genomic_DNA"/>
</dbReference>
<proteinExistence type="predicted"/>
<dbReference type="SUPFAM" id="SSF53335">
    <property type="entry name" value="S-adenosyl-L-methionine-dependent methyltransferases"/>
    <property type="match status" value="1"/>
</dbReference>